<sequence length="102" mass="11980">QVKRAWAEDEDRLLMEVVGRLGAQRWSLIASQMDGRVGKQCRERWFNHLCPEVKKGEWTAEEDQIIEQGVAEIGTKWSEIVKRLPGRTDNAIKNRYNSNRRR</sequence>
<dbReference type="CDD" id="cd00167">
    <property type="entry name" value="SANT"/>
    <property type="match status" value="2"/>
</dbReference>
<evidence type="ECO:0000256" key="2">
    <source>
        <dbReference type="ARBA" id="ARBA00023125"/>
    </source>
</evidence>
<dbReference type="PROSITE" id="PS51294">
    <property type="entry name" value="HTH_MYB"/>
    <property type="match status" value="2"/>
</dbReference>
<dbReference type="GO" id="GO:0000978">
    <property type="term" value="F:RNA polymerase II cis-regulatory region sequence-specific DNA binding"/>
    <property type="evidence" value="ECO:0007669"/>
    <property type="project" value="TreeGrafter"/>
</dbReference>
<evidence type="ECO:0000256" key="1">
    <source>
        <dbReference type="ARBA" id="ARBA00022737"/>
    </source>
</evidence>
<reference evidence="6" key="1">
    <citation type="journal article" date="2013" name="Nature">
        <title>Pan genome of the phytoplankton Emiliania underpins its global distribution.</title>
        <authorList>
            <person name="Read B.A."/>
            <person name="Kegel J."/>
            <person name="Klute M.J."/>
            <person name="Kuo A."/>
            <person name="Lefebvre S.C."/>
            <person name="Maumus F."/>
            <person name="Mayer C."/>
            <person name="Miller J."/>
            <person name="Monier A."/>
            <person name="Salamov A."/>
            <person name="Young J."/>
            <person name="Aguilar M."/>
            <person name="Claverie J.M."/>
            <person name="Frickenhaus S."/>
            <person name="Gonzalez K."/>
            <person name="Herman E.K."/>
            <person name="Lin Y.C."/>
            <person name="Napier J."/>
            <person name="Ogata H."/>
            <person name="Sarno A.F."/>
            <person name="Shmutz J."/>
            <person name="Schroeder D."/>
            <person name="de Vargas C."/>
            <person name="Verret F."/>
            <person name="von Dassow P."/>
            <person name="Valentin K."/>
            <person name="Van de Peer Y."/>
            <person name="Wheeler G."/>
            <person name="Dacks J.B."/>
            <person name="Delwiche C.F."/>
            <person name="Dyhrman S.T."/>
            <person name="Glockner G."/>
            <person name="John U."/>
            <person name="Richards T."/>
            <person name="Worden A.Z."/>
            <person name="Zhang X."/>
            <person name="Grigoriev I.V."/>
            <person name="Allen A.E."/>
            <person name="Bidle K."/>
            <person name="Borodovsky M."/>
            <person name="Bowler C."/>
            <person name="Brownlee C."/>
            <person name="Cock J.M."/>
            <person name="Elias M."/>
            <person name="Gladyshev V.N."/>
            <person name="Groth M."/>
            <person name="Guda C."/>
            <person name="Hadaegh A."/>
            <person name="Iglesias-Rodriguez M.D."/>
            <person name="Jenkins J."/>
            <person name="Jones B.M."/>
            <person name="Lawson T."/>
            <person name="Leese F."/>
            <person name="Lindquist E."/>
            <person name="Lobanov A."/>
            <person name="Lomsadze A."/>
            <person name="Malik S.B."/>
            <person name="Marsh M.E."/>
            <person name="Mackinder L."/>
            <person name="Mock T."/>
            <person name="Mueller-Roeber B."/>
            <person name="Pagarete A."/>
            <person name="Parker M."/>
            <person name="Probert I."/>
            <person name="Quesneville H."/>
            <person name="Raines C."/>
            <person name="Rensing S.A."/>
            <person name="Riano-Pachon D.M."/>
            <person name="Richier S."/>
            <person name="Rokitta S."/>
            <person name="Shiraiwa Y."/>
            <person name="Soanes D.M."/>
            <person name="van der Giezen M."/>
            <person name="Wahlund T.M."/>
            <person name="Williams B."/>
            <person name="Wilson W."/>
            <person name="Wolfe G."/>
            <person name="Wurch L.L."/>
        </authorList>
    </citation>
    <scope>NUCLEOTIDE SEQUENCE</scope>
</reference>
<dbReference type="PROSITE" id="PS50090">
    <property type="entry name" value="MYB_LIKE"/>
    <property type="match status" value="2"/>
</dbReference>
<evidence type="ECO:0000259" key="3">
    <source>
        <dbReference type="PROSITE" id="PS50090"/>
    </source>
</evidence>
<keyword evidence="2" id="KW-0238">DNA-binding</keyword>
<dbReference type="InterPro" id="IPR017930">
    <property type="entry name" value="Myb_dom"/>
</dbReference>
<dbReference type="AlphaFoldDB" id="A0A0D3JUK2"/>
<dbReference type="SMART" id="SM00717">
    <property type="entry name" value="SANT"/>
    <property type="match status" value="2"/>
</dbReference>
<proteinExistence type="predicted"/>
<dbReference type="GeneID" id="17272733"/>
<dbReference type="OMA" id="MRERWHN"/>
<dbReference type="Gene3D" id="1.10.10.60">
    <property type="entry name" value="Homeodomain-like"/>
    <property type="match status" value="2"/>
</dbReference>
<dbReference type="PANTHER" id="PTHR45614:SF232">
    <property type="entry name" value="TRANSCRIPTION FACTOR MYB3R-2"/>
    <property type="match status" value="1"/>
</dbReference>
<feature type="domain" description="Myb-like" evidence="3">
    <location>
        <begin position="50"/>
        <end position="100"/>
    </location>
</feature>
<dbReference type="PaxDb" id="2903-EOD27187"/>
<protein>
    <submittedName>
        <fullName evidence="5">Uncharacterized protein</fullName>
    </submittedName>
</protein>
<dbReference type="EnsemblProtists" id="EOD27187">
    <property type="protein sequence ID" value="EOD27187"/>
    <property type="gene ID" value="EMIHUDRAFT_42066"/>
</dbReference>
<dbReference type="RefSeq" id="XP_005779616.1">
    <property type="nucleotide sequence ID" value="XM_005779559.1"/>
</dbReference>
<dbReference type="Proteomes" id="UP000013827">
    <property type="component" value="Unassembled WGS sequence"/>
</dbReference>
<feature type="domain" description="HTH myb-type" evidence="4">
    <location>
        <begin position="54"/>
        <end position="102"/>
    </location>
</feature>
<dbReference type="SUPFAM" id="SSF46689">
    <property type="entry name" value="Homeodomain-like"/>
    <property type="match status" value="1"/>
</dbReference>
<evidence type="ECO:0000313" key="6">
    <source>
        <dbReference type="Proteomes" id="UP000013827"/>
    </source>
</evidence>
<dbReference type="Pfam" id="PF13921">
    <property type="entry name" value="Myb_DNA-bind_6"/>
    <property type="match status" value="1"/>
</dbReference>
<dbReference type="InterPro" id="IPR009057">
    <property type="entry name" value="Homeodomain-like_sf"/>
</dbReference>
<dbReference type="InterPro" id="IPR050560">
    <property type="entry name" value="MYB_TF"/>
</dbReference>
<feature type="domain" description="HTH myb-type" evidence="4">
    <location>
        <begin position="1"/>
        <end position="53"/>
    </location>
</feature>
<name>A0A0D3JUK2_EMIH1</name>
<dbReference type="FunFam" id="1.10.10.60:FF:000010">
    <property type="entry name" value="Transcriptional activator Myb isoform A"/>
    <property type="match status" value="1"/>
</dbReference>
<feature type="domain" description="Myb-like" evidence="3">
    <location>
        <begin position="1"/>
        <end position="49"/>
    </location>
</feature>
<keyword evidence="6" id="KW-1185">Reference proteome</keyword>
<evidence type="ECO:0000259" key="4">
    <source>
        <dbReference type="PROSITE" id="PS51294"/>
    </source>
</evidence>
<accession>A0A0D3JUK2</accession>
<organism evidence="5 6">
    <name type="scientific">Emiliania huxleyi (strain CCMP1516)</name>
    <dbReference type="NCBI Taxonomy" id="280463"/>
    <lineage>
        <taxon>Eukaryota</taxon>
        <taxon>Haptista</taxon>
        <taxon>Haptophyta</taxon>
        <taxon>Prymnesiophyceae</taxon>
        <taxon>Isochrysidales</taxon>
        <taxon>Noelaerhabdaceae</taxon>
        <taxon>Emiliania</taxon>
    </lineage>
</organism>
<reference evidence="5" key="2">
    <citation type="submission" date="2024-10" db="UniProtKB">
        <authorList>
            <consortium name="EnsemblProtists"/>
        </authorList>
    </citation>
    <scope>IDENTIFICATION</scope>
</reference>
<dbReference type="GO" id="GO:0000981">
    <property type="term" value="F:DNA-binding transcription factor activity, RNA polymerase II-specific"/>
    <property type="evidence" value="ECO:0007669"/>
    <property type="project" value="TreeGrafter"/>
</dbReference>
<dbReference type="HOGENOM" id="CLU_028567_26_4_1"/>
<dbReference type="KEGG" id="ehx:EMIHUDRAFT_42066"/>
<dbReference type="eggNOG" id="KOG0048">
    <property type="taxonomic scope" value="Eukaryota"/>
</dbReference>
<dbReference type="InterPro" id="IPR001005">
    <property type="entry name" value="SANT/Myb"/>
</dbReference>
<keyword evidence="1" id="KW-0677">Repeat</keyword>
<dbReference type="PANTHER" id="PTHR45614">
    <property type="entry name" value="MYB PROTEIN-RELATED"/>
    <property type="match status" value="1"/>
</dbReference>
<dbReference type="GO" id="GO:0005634">
    <property type="term" value="C:nucleus"/>
    <property type="evidence" value="ECO:0007669"/>
    <property type="project" value="TreeGrafter"/>
</dbReference>
<evidence type="ECO:0000313" key="5">
    <source>
        <dbReference type="EnsemblProtists" id="EOD27187"/>
    </source>
</evidence>